<dbReference type="STRING" id="1783.BST44_05645"/>
<dbReference type="AlphaFoldDB" id="A0A1X0KJ42"/>
<dbReference type="InterPro" id="IPR001437">
    <property type="entry name" value="Tscrpt_elong_fac_GreA/B_C"/>
</dbReference>
<dbReference type="Pfam" id="PF01272">
    <property type="entry name" value="GreA_GreB"/>
    <property type="match status" value="1"/>
</dbReference>
<dbReference type="GO" id="GO:0032784">
    <property type="term" value="P:regulation of DNA-templated transcription elongation"/>
    <property type="evidence" value="ECO:0007669"/>
    <property type="project" value="InterPro"/>
</dbReference>
<keyword evidence="3" id="KW-0251">Elongation factor</keyword>
<dbReference type="Proteomes" id="UP000192601">
    <property type="component" value="Unassembled WGS sequence"/>
</dbReference>
<feature type="compositionally biased region" description="Basic and acidic residues" evidence="1">
    <location>
        <begin position="152"/>
        <end position="161"/>
    </location>
</feature>
<accession>A0A1X0KJ42</accession>
<reference evidence="3 4" key="1">
    <citation type="submission" date="2017-02" db="EMBL/GenBank/DDBJ databases">
        <title>The new phylogeny of genus Mycobacterium.</title>
        <authorList>
            <person name="Tortoli E."/>
            <person name="Trovato A."/>
            <person name="Cirillo D.M."/>
        </authorList>
    </citation>
    <scope>NUCLEOTIDE SEQUENCE [LARGE SCALE GENOMIC DNA]</scope>
    <source>
        <strain evidence="3 4">DSM 43992</strain>
    </source>
</reference>
<comment type="caution">
    <text evidence="3">The sequence shown here is derived from an EMBL/GenBank/DDBJ whole genome shotgun (WGS) entry which is preliminary data.</text>
</comment>
<evidence type="ECO:0000256" key="1">
    <source>
        <dbReference type="SAM" id="MobiDB-lite"/>
    </source>
</evidence>
<dbReference type="Gene3D" id="3.10.50.30">
    <property type="entry name" value="Transcription elongation factor, GreA/GreB, C-terminal domain"/>
    <property type="match status" value="1"/>
</dbReference>
<keyword evidence="4" id="KW-1185">Reference proteome</keyword>
<evidence type="ECO:0000259" key="2">
    <source>
        <dbReference type="Pfam" id="PF01272"/>
    </source>
</evidence>
<dbReference type="GO" id="GO:0003746">
    <property type="term" value="F:translation elongation factor activity"/>
    <property type="evidence" value="ECO:0007669"/>
    <property type="project" value="UniProtKB-KW"/>
</dbReference>
<evidence type="ECO:0000313" key="4">
    <source>
        <dbReference type="Proteomes" id="UP000192601"/>
    </source>
</evidence>
<dbReference type="EMBL" id="MVIJ01000005">
    <property type="protein sequence ID" value="ORB75315.1"/>
    <property type="molecule type" value="Genomic_DNA"/>
</dbReference>
<keyword evidence="3" id="KW-0648">Protein biosynthesis</keyword>
<dbReference type="SUPFAM" id="SSF54534">
    <property type="entry name" value="FKBP-like"/>
    <property type="match status" value="1"/>
</dbReference>
<evidence type="ECO:0000313" key="3">
    <source>
        <dbReference type="EMBL" id="ORB75315.1"/>
    </source>
</evidence>
<sequence>MTSVQPAWLSPQAYGRLQRELATLRESCDADADADEYCDAVRRARRLRIHDLLVNAVVGQDPPDDGIAEPGMVLTVRYDDTGEVETFLLGTRGAEHDDVEVYSVHSPLGSAITGARPGERRSYVPPSGVRLTVTLVWAVPYGIHRRATVTPRPERVVKPRGEPTPVRGDSSRDGPELVGRLVPAPGLRPADPGRQRRVRAGDLA</sequence>
<organism evidence="3 4">
    <name type="scientific">Mycobacterium scrofulaceum</name>
    <dbReference type="NCBI Taxonomy" id="1783"/>
    <lineage>
        <taxon>Bacteria</taxon>
        <taxon>Bacillati</taxon>
        <taxon>Actinomycetota</taxon>
        <taxon>Actinomycetes</taxon>
        <taxon>Mycobacteriales</taxon>
        <taxon>Mycobacteriaceae</taxon>
        <taxon>Mycobacterium</taxon>
    </lineage>
</organism>
<gene>
    <name evidence="3" type="ORF">BST44_05645</name>
</gene>
<proteinExistence type="predicted"/>
<dbReference type="InterPro" id="IPR036953">
    <property type="entry name" value="GreA/GreB_C_sf"/>
</dbReference>
<protein>
    <submittedName>
        <fullName evidence="3">Transcription elongation factor GreAB</fullName>
    </submittedName>
</protein>
<feature type="region of interest" description="Disordered" evidence="1">
    <location>
        <begin position="150"/>
        <end position="204"/>
    </location>
</feature>
<name>A0A1X0KJ42_MYCSC</name>
<feature type="domain" description="Transcription elongation factor GreA/GreB C-terminal" evidence="2">
    <location>
        <begin position="67"/>
        <end position="134"/>
    </location>
</feature>
<dbReference type="GO" id="GO:0003677">
    <property type="term" value="F:DNA binding"/>
    <property type="evidence" value="ECO:0007669"/>
    <property type="project" value="InterPro"/>
</dbReference>